<dbReference type="PANTHER" id="PTHR37299">
    <property type="entry name" value="TRANSCRIPTIONAL REGULATOR-RELATED"/>
    <property type="match status" value="1"/>
</dbReference>
<evidence type="ECO:0000313" key="3">
    <source>
        <dbReference type="Proteomes" id="UP000051580"/>
    </source>
</evidence>
<sequence length="151" mass="16937">MQHRFEQQAEIDPSDPLVVVQAASQTGAVPELMAYLDRYQATQPGMIPVKTPERLVMVKVATIILVDIQATTLLLYTTTGVVETREPLRHLVQRVANPDFVQVSRHSVLNLDHLLSLEDSFSGNMTALLTNKVKTDVSRKYVKLLMRRLGV</sequence>
<dbReference type="SMART" id="SM00850">
    <property type="entry name" value="LytTR"/>
    <property type="match status" value="1"/>
</dbReference>
<dbReference type="PANTHER" id="PTHR37299:SF1">
    <property type="entry name" value="STAGE 0 SPORULATION PROTEIN A HOMOLOG"/>
    <property type="match status" value="1"/>
</dbReference>
<dbReference type="PATRIC" id="fig|1423753.3.peg.2094"/>
<keyword evidence="3" id="KW-1185">Reference proteome</keyword>
<dbReference type="EMBL" id="AZFS01000044">
    <property type="protein sequence ID" value="KRL95763.1"/>
    <property type="molecule type" value="Genomic_DNA"/>
</dbReference>
<protein>
    <submittedName>
        <fullName evidence="2">LytTr family transcriptional regulator</fullName>
    </submittedName>
</protein>
<reference evidence="2 3" key="1">
    <citation type="journal article" date="2015" name="Genome Announc.">
        <title>Expanding the biotechnology potential of lactobacilli through comparative genomics of 213 strains and associated genera.</title>
        <authorList>
            <person name="Sun Z."/>
            <person name="Harris H.M."/>
            <person name="McCann A."/>
            <person name="Guo C."/>
            <person name="Argimon S."/>
            <person name="Zhang W."/>
            <person name="Yang X."/>
            <person name="Jeffery I.B."/>
            <person name="Cooney J.C."/>
            <person name="Kagawa T.F."/>
            <person name="Liu W."/>
            <person name="Song Y."/>
            <person name="Salvetti E."/>
            <person name="Wrobel A."/>
            <person name="Rasinkangas P."/>
            <person name="Parkhill J."/>
            <person name="Rea M.C."/>
            <person name="O'Sullivan O."/>
            <person name="Ritari J."/>
            <person name="Douillard F.P."/>
            <person name="Paul Ross R."/>
            <person name="Yang R."/>
            <person name="Briner A.E."/>
            <person name="Felis G.E."/>
            <person name="de Vos W.M."/>
            <person name="Barrangou R."/>
            <person name="Klaenhammer T.R."/>
            <person name="Caufield P.W."/>
            <person name="Cui Y."/>
            <person name="Zhang H."/>
            <person name="O'Toole P.W."/>
        </authorList>
    </citation>
    <scope>NUCLEOTIDE SEQUENCE [LARGE SCALE GENOMIC DNA]</scope>
    <source>
        <strain evidence="2 3">DSM 16381</strain>
    </source>
</reference>
<dbReference type="STRING" id="1423753.FD28_GL001989"/>
<dbReference type="PROSITE" id="PS50930">
    <property type="entry name" value="HTH_LYTTR"/>
    <property type="match status" value="1"/>
</dbReference>
<accession>A0A0R1UWI4</accession>
<comment type="caution">
    <text evidence="2">The sequence shown here is derived from an EMBL/GenBank/DDBJ whole genome shotgun (WGS) entry which is preliminary data.</text>
</comment>
<gene>
    <name evidence="2" type="ORF">FD28_GL001989</name>
</gene>
<dbReference type="Gene3D" id="2.40.50.1020">
    <property type="entry name" value="LytTr DNA-binding domain"/>
    <property type="match status" value="1"/>
</dbReference>
<proteinExistence type="predicted"/>
<dbReference type="InterPro" id="IPR046947">
    <property type="entry name" value="LytR-like"/>
</dbReference>
<evidence type="ECO:0000259" key="1">
    <source>
        <dbReference type="PROSITE" id="PS50930"/>
    </source>
</evidence>
<dbReference type="AlphaFoldDB" id="A0A0R1UWI4"/>
<dbReference type="Proteomes" id="UP000051580">
    <property type="component" value="Unassembled WGS sequence"/>
</dbReference>
<organism evidence="2 3">
    <name type="scientific">Levilactobacillus hammesii DSM 16381</name>
    <dbReference type="NCBI Taxonomy" id="1423753"/>
    <lineage>
        <taxon>Bacteria</taxon>
        <taxon>Bacillati</taxon>
        <taxon>Bacillota</taxon>
        <taxon>Bacilli</taxon>
        <taxon>Lactobacillales</taxon>
        <taxon>Lactobacillaceae</taxon>
        <taxon>Levilactobacillus</taxon>
    </lineage>
</organism>
<dbReference type="OrthoDB" id="2136316at2"/>
<dbReference type="Pfam" id="PF04397">
    <property type="entry name" value="LytTR"/>
    <property type="match status" value="1"/>
</dbReference>
<dbReference type="GO" id="GO:0000156">
    <property type="term" value="F:phosphorelay response regulator activity"/>
    <property type="evidence" value="ECO:0007669"/>
    <property type="project" value="InterPro"/>
</dbReference>
<dbReference type="GO" id="GO:0003677">
    <property type="term" value="F:DNA binding"/>
    <property type="evidence" value="ECO:0007669"/>
    <property type="project" value="InterPro"/>
</dbReference>
<feature type="domain" description="HTH LytTR-type" evidence="1">
    <location>
        <begin position="47"/>
        <end position="151"/>
    </location>
</feature>
<name>A0A0R1UWI4_9LACO</name>
<dbReference type="InterPro" id="IPR007492">
    <property type="entry name" value="LytTR_DNA-bd_dom"/>
</dbReference>
<dbReference type="RefSeq" id="WP_057732315.1">
    <property type="nucleotide sequence ID" value="NZ_AZFS01000044.1"/>
</dbReference>
<evidence type="ECO:0000313" key="2">
    <source>
        <dbReference type="EMBL" id="KRL95763.1"/>
    </source>
</evidence>